<comment type="caution">
    <text evidence="3">The sequence shown here is derived from an EMBL/GenBank/DDBJ whole genome shotgun (WGS) entry which is preliminary data.</text>
</comment>
<proteinExistence type="predicted"/>
<keyword evidence="1" id="KW-0472">Membrane</keyword>
<keyword evidence="3" id="KW-0378">Hydrolase</keyword>
<evidence type="ECO:0000313" key="4">
    <source>
        <dbReference type="Proteomes" id="UP001497527"/>
    </source>
</evidence>
<keyword evidence="1" id="KW-0812">Transmembrane</keyword>
<evidence type="ECO:0000256" key="1">
    <source>
        <dbReference type="SAM" id="Phobius"/>
    </source>
</evidence>
<gene>
    <name evidence="3" type="ORF">T190423A01A_20533</name>
</gene>
<dbReference type="Proteomes" id="UP001497527">
    <property type="component" value="Unassembled WGS sequence"/>
</dbReference>
<feature type="transmembrane region" description="Helical" evidence="1">
    <location>
        <begin position="143"/>
        <end position="159"/>
    </location>
</feature>
<feature type="transmembrane region" description="Helical" evidence="1">
    <location>
        <begin position="80"/>
        <end position="97"/>
    </location>
</feature>
<dbReference type="InterPro" id="IPR003675">
    <property type="entry name" value="Rce1/LyrA-like_dom"/>
</dbReference>
<evidence type="ECO:0000259" key="2">
    <source>
        <dbReference type="Pfam" id="PF02517"/>
    </source>
</evidence>
<keyword evidence="1" id="KW-1133">Transmembrane helix</keyword>
<dbReference type="PANTHER" id="PTHR43592">
    <property type="entry name" value="CAAX AMINO TERMINAL PROTEASE"/>
    <property type="match status" value="1"/>
</dbReference>
<organism evidence="3 4">
    <name type="scientific">Tenacibaculum polynesiense</name>
    <dbReference type="NCBI Taxonomy" id="3137857"/>
    <lineage>
        <taxon>Bacteria</taxon>
        <taxon>Pseudomonadati</taxon>
        <taxon>Bacteroidota</taxon>
        <taxon>Flavobacteriia</taxon>
        <taxon>Flavobacteriales</taxon>
        <taxon>Flavobacteriaceae</taxon>
        <taxon>Tenacibaculum</taxon>
    </lineage>
</organism>
<accession>A0ABP1F2L6</accession>
<dbReference type="RefSeq" id="WP_348716488.1">
    <property type="nucleotide sequence ID" value="NZ_CAXJIO010000011.1"/>
</dbReference>
<feature type="transmembrane region" description="Helical" evidence="1">
    <location>
        <begin position="103"/>
        <end position="122"/>
    </location>
</feature>
<keyword evidence="4" id="KW-1185">Reference proteome</keyword>
<dbReference type="PANTHER" id="PTHR43592:SF15">
    <property type="entry name" value="CAAX AMINO TERMINAL PROTEASE FAMILY PROTEIN"/>
    <property type="match status" value="1"/>
</dbReference>
<dbReference type="EMBL" id="CAXJIO010000011">
    <property type="protein sequence ID" value="CAL2102782.1"/>
    <property type="molecule type" value="Genomic_DNA"/>
</dbReference>
<feature type="transmembrane region" description="Helical" evidence="1">
    <location>
        <begin position="228"/>
        <end position="246"/>
    </location>
</feature>
<feature type="domain" description="CAAX prenyl protease 2/Lysostaphin resistance protein A-like" evidence="2">
    <location>
        <begin position="108"/>
        <end position="205"/>
    </location>
</feature>
<protein>
    <submittedName>
        <fullName evidence="3">CPBP family intramembrane metalloprotease</fullName>
    </submittedName>
</protein>
<keyword evidence="3" id="KW-0482">Metalloprotease</keyword>
<feature type="transmembrane region" description="Helical" evidence="1">
    <location>
        <begin position="165"/>
        <end position="187"/>
    </location>
</feature>
<reference evidence="3 4" key="1">
    <citation type="submission" date="2024-05" db="EMBL/GenBank/DDBJ databases">
        <authorList>
            <person name="Duchaud E."/>
        </authorList>
    </citation>
    <scope>NUCLEOTIDE SEQUENCE [LARGE SCALE GENOMIC DNA]</scope>
    <source>
        <strain evidence="3">Ena-SAMPLE-TAB-13-05-2024-13:56:06:370-140308</strain>
    </source>
</reference>
<keyword evidence="3" id="KW-0645">Protease</keyword>
<feature type="transmembrane region" description="Helical" evidence="1">
    <location>
        <begin position="41"/>
        <end position="59"/>
    </location>
</feature>
<name>A0ABP1F2L6_9FLAO</name>
<evidence type="ECO:0000313" key="3">
    <source>
        <dbReference type="EMBL" id="CAL2102782.1"/>
    </source>
</evidence>
<dbReference type="GO" id="GO:0008237">
    <property type="term" value="F:metallopeptidase activity"/>
    <property type="evidence" value="ECO:0007669"/>
    <property type="project" value="UniProtKB-KW"/>
</dbReference>
<dbReference type="Pfam" id="PF02517">
    <property type="entry name" value="Rce1-like"/>
    <property type="match status" value="1"/>
</dbReference>
<sequence>MKESGLFRKVLAFILILVLVTVTKQVTITYLIELDITSYKTLLIVKTLFNILLTFFSYFMIISNSLEKEAGLSKIKPHKVYLVVFGAAYLIGLNILFSDDIHTNSFVNILVLLIYCISIGYAEELSIRGFVQSSLVKYFNKPHTAIIIASLVFGLLHLIRFDKGIYGELSQVVFATFIGIMFGALLLITKRIYPLIIAHALIDFFAKIDHVGLDFSIQQSTQSSPTNALLTVLLVAPCFIYGMYLIKKQIKPPLVN</sequence>